<dbReference type="InterPro" id="IPR020891">
    <property type="entry name" value="UPF0758_CS"/>
</dbReference>
<dbReference type="Pfam" id="PF04002">
    <property type="entry name" value="RadC"/>
    <property type="match status" value="1"/>
</dbReference>
<dbReference type="PANTHER" id="PTHR30471:SF3">
    <property type="entry name" value="UPF0758 PROTEIN YEES-RELATED"/>
    <property type="match status" value="1"/>
</dbReference>
<evidence type="ECO:0000256" key="5">
    <source>
        <dbReference type="ARBA" id="ARBA00022833"/>
    </source>
</evidence>
<dbReference type="EMBL" id="CACRTU010000038">
    <property type="protein sequence ID" value="VYU68193.1"/>
    <property type="molecule type" value="Genomic_DNA"/>
</dbReference>
<dbReference type="CDD" id="cd08071">
    <property type="entry name" value="MPN_DUF2466"/>
    <property type="match status" value="1"/>
</dbReference>
<evidence type="ECO:0000256" key="2">
    <source>
        <dbReference type="ARBA" id="ARBA00022670"/>
    </source>
</evidence>
<evidence type="ECO:0000256" key="4">
    <source>
        <dbReference type="ARBA" id="ARBA00022801"/>
    </source>
</evidence>
<protein>
    <recommendedName>
        <fullName evidence="7">MPN domain-containing protein</fullName>
    </recommendedName>
</protein>
<feature type="domain" description="MPN" evidence="7">
    <location>
        <begin position="29"/>
        <end position="151"/>
    </location>
</feature>
<dbReference type="PROSITE" id="PS01302">
    <property type="entry name" value="UPF0758"/>
    <property type="match status" value="1"/>
</dbReference>
<dbReference type="Gene3D" id="3.40.140.10">
    <property type="entry name" value="Cytidine Deaminase, domain 2"/>
    <property type="match status" value="1"/>
</dbReference>
<sequence>MDKKEPAKRINVVSIKMVKESSILYDIRRIQAPKDAVELGKRFLEESDREQLLVCCLDAKNQPTAINVVSVGNLNNSLVHPREVFKPAILSNSASIILFHNHPSGDPTPSNEDKLITERLRESGEILGIKLIDHIIIGDNSYYSLKEKGIIKKT</sequence>
<keyword evidence="6" id="KW-0482">Metalloprotease</keyword>
<dbReference type="InterPro" id="IPR001405">
    <property type="entry name" value="UPF0758"/>
</dbReference>
<dbReference type="AlphaFoldDB" id="A0A6N3GW81"/>
<evidence type="ECO:0000313" key="8">
    <source>
        <dbReference type="EMBL" id="VYU68193.1"/>
    </source>
</evidence>
<accession>A0A6N3GW81</accession>
<dbReference type="GO" id="GO:0008237">
    <property type="term" value="F:metallopeptidase activity"/>
    <property type="evidence" value="ECO:0007669"/>
    <property type="project" value="UniProtKB-KW"/>
</dbReference>
<gene>
    <name evidence="8" type="ORF">CBLFYP62_03313</name>
</gene>
<evidence type="ECO:0000259" key="7">
    <source>
        <dbReference type="PROSITE" id="PS50249"/>
    </source>
</evidence>
<organism evidence="8">
    <name type="scientific">Clostridium butyricum</name>
    <dbReference type="NCBI Taxonomy" id="1492"/>
    <lineage>
        <taxon>Bacteria</taxon>
        <taxon>Bacillati</taxon>
        <taxon>Bacillota</taxon>
        <taxon>Clostridia</taxon>
        <taxon>Eubacteriales</taxon>
        <taxon>Clostridiaceae</taxon>
        <taxon>Clostridium</taxon>
    </lineage>
</organism>
<dbReference type="InterPro" id="IPR025657">
    <property type="entry name" value="RadC_JAB"/>
</dbReference>
<dbReference type="RefSeq" id="WP_033127504.1">
    <property type="nucleotide sequence ID" value="NZ_CACRTU010000038.1"/>
</dbReference>
<dbReference type="GO" id="GO:0046872">
    <property type="term" value="F:metal ion binding"/>
    <property type="evidence" value="ECO:0007669"/>
    <property type="project" value="UniProtKB-KW"/>
</dbReference>
<evidence type="ECO:0000256" key="1">
    <source>
        <dbReference type="ARBA" id="ARBA00010243"/>
    </source>
</evidence>
<keyword evidence="5" id="KW-0862">Zinc</keyword>
<proteinExistence type="inferred from homology"/>
<evidence type="ECO:0000256" key="6">
    <source>
        <dbReference type="ARBA" id="ARBA00023049"/>
    </source>
</evidence>
<dbReference type="PROSITE" id="PS50249">
    <property type="entry name" value="MPN"/>
    <property type="match status" value="1"/>
</dbReference>
<dbReference type="PANTHER" id="PTHR30471">
    <property type="entry name" value="DNA REPAIR PROTEIN RADC"/>
    <property type="match status" value="1"/>
</dbReference>
<dbReference type="InterPro" id="IPR037518">
    <property type="entry name" value="MPN"/>
</dbReference>
<name>A0A6N3GW81_CLOBU</name>
<evidence type="ECO:0000256" key="3">
    <source>
        <dbReference type="ARBA" id="ARBA00022723"/>
    </source>
</evidence>
<keyword evidence="4" id="KW-0378">Hydrolase</keyword>
<comment type="similarity">
    <text evidence="1">Belongs to the UPF0758 family.</text>
</comment>
<dbReference type="GO" id="GO:0006508">
    <property type="term" value="P:proteolysis"/>
    <property type="evidence" value="ECO:0007669"/>
    <property type="project" value="UniProtKB-KW"/>
</dbReference>
<reference evidence="8" key="1">
    <citation type="submission" date="2019-11" db="EMBL/GenBank/DDBJ databases">
        <authorList>
            <person name="Feng L."/>
        </authorList>
    </citation>
    <scope>NUCLEOTIDE SEQUENCE</scope>
    <source>
        <strain evidence="8">CButyricumLFYP62</strain>
    </source>
</reference>
<keyword evidence="2" id="KW-0645">Protease</keyword>
<keyword evidence="3" id="KW-0479">Metal-binding</keyword>